<sequence>MIIGGRLNRPNDRPWRFAALVAVPTFAALLIVVVPRHTESVFYTAGRLVLPTAVGVVAAGVVAAYSSRTWRWWTYLGVVVATAGLQTTIVELRSAETLGPPVARGPGSTLSAPAMAGNWTLVDDSAARARGQQVLSRADRQELVASVVYGEYQDGAAAVAFLGLNTKPGSGLRASLQRSPALGVRDYLAGAQVQSAHSVESGRDDVAMACGQPNETQLNGTVVCAWADSTALGVTTWVAAGMDVDHAAELTRQFRTAVSQPNS</sequence>
<feature type="transmembrane region" description="Helical" evidence="1">
    <location>
        <begin position="46"/>
        <end position="66"/>
    </location>
</feature>
<feature type="transmembrane region" description="Helical" evidence="1">
    <location>
        <begin position="15"/>
        <end position="34"/>
    </location>
</feature>
<dbReference type="AlphaFoldDB" id="A0A927R8Y5"/>
<keyword evidence="1" id="KW-0812">Transmembrane</keyword>
<gene>
    <name evidence="2" type="ORF">HEB94_002747</name>
</gene>
<keyword evidence="1" id="KW-0472">Membrane</keyword>
<feature type="transmembrane region" description="Helical" evidence="1">
    <location>
        <begin position="72"/>
        <end position="90"/>
    </location>
</feature>
<keyword evidence="1" id="KW-1133">Transmembrane helix</keyword>
<dbReference type="RefSeq" id="WP_192750117.1">
    <property type="nucleotide sequence ID" value="NZ_BAABJL010000035.1"/>
</dbReference>
<proteinExistence type="predicted"/>
<name>A0A927R8Y5_9ACTN</name>
<evidence type="ECO:0000313" key="2">
    <source>
        <dbReference type="EMBL" id="MBE1605899.1"/>
    </source>
</evidence>
<comment type="caution">
    <text evidence="2">The sequence shown here is derived from an EMBL/GenBank/DDBJ whole genome shotgun (WGS) entry which is preliminary data.</text>
</comment>
<accession>A0A927R8Y5</accession>
<evidence type="ECO:0000256" key="1">
    <source>
        <dbReference type="SAM" id="Phobius"/>
    </source>
</evidence>
<dbReference type="Proteomes" id="UP000638648">
    <property type="component" value="Unassembled WGS sequence"/>
</dbReference>
<reference evidence="2" key="1">
    <citation type="submission" date="2020-10" db="EMBL/GenBank/DDBJ databases">
        <title>Sequencing the genomes of 1000 actinobacteria strains.</title>
        <authorList>
            <person name="Klenk H.-P."/>
        </authorList>
    </citation>
    <scope>NUCLEOTIDE SEQUENCE</scope>
    <source>
        <strain evidence="2">DSM 45354</strain>
    </source>
</reference>
<keyword evidence="3" id="KW-1185">Reference proteome</keyword>
<dbReference type="EMBL" id="JADBEM010000001">
    <property type="protein sequence ID" value="MBE1605899.1"/>
    <property type="molecule type" value="Genomic_DNA"/>
</dbReference>
<protein>
    <submittedName>
        <fullName evidence="2">Uncharacterized protein</fullName>
    </submittedName>
</protein>
<evidence type="ECO:0000313" key="3">
    <source>
        <dbReference type="Proteomes" id="UP000638648"/>
    </source>
</evidence>
<organism evidence="2 3">
    <name type="scientific">Actinopolymorpha pittospori</name>
    <dbReference type="NCBI Taxonomy" id="648752"/>
    <lineage>
        <taxon>Bacteria</taxon>
        <taxon>Bacillati</taxon>
        <taxon>Actinomycetota</taxon>
        <taxon>Actinomycetes</taxon>
        <taxon>Propionibacteriales</taxon>
        <taxon>Actinopolymorphaceae</taxon>
        <taxon>Actinopolymorpha</taxon>
    </lineage>
</organism>